<dbReference type="InterPro" id="IPR000421">
    <property type="entry name" value="FA58C"/>
</dbReference>
<dbReference type="EMBL" id="JARXRM010000008">
    <property type="protein sequence ID" value="MDH5821641.1"/>
    <property type="molecule type" value="Genomic_DNA"/>
</dbReference>
<dbReference type="InterPro" id="IPR008928">
    <property type="entry name" value="6-hairpin_glycosidase_sf"/>
</dbReference>
<keyword evidence="3" id="KW-1185">Reference proteome</keyword>
<proteinExistence type="predicted"/>
<dbReference type="Gene3D" id="2.60.120.260">
    <property type="entry name" value="Galactose-binding domain-like"/>
    <property type="match status" value="2"/>
</dbReference>
<dbReference type="Pfam" id="PF00754">
    <property type="entry name" value="F5_F8_type_C"/>
    <property type="match status" value="1"/>
</dbReference>
<organism evidence="2 3">
    <name type="scientific">Luteimonas endophytica</name>
    <dbReference type="NCBI Taxonomy" id="3042023"/>
    <lineage>
        <taxon>Bacteria</taxon>
        <taxon>Pseudomonadati</taxon>
        <taxon>Pseudomonadota</taxon>
        <taxon>Gammaproteobacteria</taxon>
        <taxon>Lysobacterales</taxon>
        <taxon>Lysobacteraceae</taxon>
        <taxon>Luteimonas</taxon>
    </lineage>
</organism>
<dbReference type="InterPro" id="IPR012341">
    <property type="entry name" value="6hp_glycosidase-like_sf"/>
</dbReference>
<dbReference type="PROSITE" id="PS50022">
    <property type="entry name" value="FA58C_3"/>
    <property type="match status" value="1"/>
</dbReference>
<feature type="domain" description="F5/8 type C" evidence="1">
    <location>
        <begin position="163"/>
        <end position="302"/>
    </location>
</feature>
<comment type="caution">
    <text evidence="2">The sequence shown here is derived from an EMBL/GenBank/DDBJ whole genome shotgun (WGS) entry which is preliminary data.</text>
</comment>
<protein>
    <submittedName>
        <fullName evidence="2">Discoidin domain-containing protein</fullName>
    </submittedName>
</protein>
<evidence type="ECO:0000313" key="2">
    <source>
        <dbReference type="EMBL" id="MDH5821641.1"/>
    </source>
</evidence>
<dbReference type="SUPFAM" id="SSF48208">
    <property type="entry name" value="Six-hairpin glycosidases"/>
    <property type="match status" value="1"/>
</dbReference>
<gene>
    <name evidence="2" type="ORF">QFW77_01350</name>
</gene>
<reference evidence="2 3" key="1">
    <citation type="submission" date="2023-04" db="EMBL/GenBank/DDBJ databases">
        <title>Luteimonas endophyticus RD2P54.</title>
        <authorList>
            <person name="Sun J.-Q."/>
        </authorList>
    </citation>
    <scope>NUCLEOTIDE SEQUENCE [LARGE SCALE GENOMIC DNA]</scope>
    <source>
        <strain evidence="2 3">RD2P54</strain>
    </source>
</reference>
<accession>A0ABT6J493</accession>
<name>A0ABT6J493_9GAMM</name>
<evidence type="ECO:0000259" key="1">
    <source>
        <dbReference type="PROSITE" id="PS50022"/>
    </source>
</evidence>
<dbReference type="RefSeq" id="WP_280572357.1">
    <property type="nucleotide sequence ID" value="NZ_JARXRM010000008.1"/>
</dbReference>
<sequence length="1032" mass="113128">MLALGISGSALAEIGEARVLDGFEDASAWRVVTSNQVTGSTREVTGEDGGALCLDYDFNGVSGYVGIQRDLAIEYPENYRFGFRLRGESPANDLQFKLIDASGDNVWWVNRPRYDFPAEWTDVGYRKRHIDKAWGPDPDPALRTSATLEFTVYNNAGGSGSVCFDELKLSPLPVDDGAPLVPVSIVGSGETGDAQAAVDGDSRTAWRASAGRQRLELDLGRAREFDGLRLEWREGAHASRYAVALSDDGSDWREVRRVEVGNGGVDWLALPESEARHVALVLAEGPGPEYALAGLQLQPIGFASHPNDFIAAIAGEARRGRFPRGFSGEQPYWTILGVDGGSDQGLFGEDGAVEVARGGFSIEPFVRIDDRLVTWADVEASQSLQDGYLPIPSVHWEHPELRLDVTAFAHGDRGDARLVSRYRLENAGSRTREFALALAIRPLQVNPPSQFLNTIGGVSRIDSIAVRGRSVTVNGAERVHLSQAPDAAFATAFDAGMAVAHLDSDPPATRTAVDGDGLASAALLYRMRLAPGESREIDLRAPLGEGTPALATGAADLQEAVAADWRDQLDRVRIEVPEAGRALVDTLRTSLAHMLVSRIGPRLQPGTRSYSRSWIRDGAMISEGLLRMGREDVVKEYVEWYAPYQFRDGMVPCCVDDRGSDPVPENDSHGELIFNIAEYWRYTGDDAFLERMWPHVAGAFGYMETLRASERTEANRAVNPAFYGMMPASISHEGYSAKPMHSYWDNFWALRGYKDAVEIAKALGRGADARRMAAARDEFRADLYASLQAAARLHGIDYLPGAAELGDFDPTSTTIALAPGGEQGRLPPALLRNTFERYWREFVQRRDGARQWKDYTPYEWRNVAAFVRLGWRGRAWEAVEYFFDDRAPRAWNQWGEVVSRTPREPFFLGDLPHAWVGSDFVRSALDMFAYVREVDDSVVLAAGIPADWLGDGIGIHGLRTPHGTLGYAITRVGDELVLDIDAGTALPAGGLVLPWPYPGEPGAATVDGQAARWEGPELRIREAPAQVRIAIP</sequence>
<dbReference type="SUPFAM" id="SSF49785">
    <property type="entry name" value="Galactose-binding domain-like"/>
    <property type="match status" value="2"/>
</dbReference>
<dbReference type="Proteomes" id="UP001156940">
    <property type="component" value="Unassembled WGS sequence"/>
</dbReference>
<evidence type="ECO:0000313" key="3">
    <source>
        <dbReference type="Proteomes" id="UP001156940"/>
    </source>
</evidence>
<dbReference type="Gene3D" id="1.50.10.10">
    <property type="match status" value="1"/>
</dbReference>
<dbReference type="InterPro" id="IPR008979">
    <property type="entry name" value="Galactose-bd-like_sf"/>
</dbReference>